<dbReference type="GO" id="GO:0000175">
    <property type="term" value="F:3'-5'-RNA exonuclease activity"/>
    <property type="evidence" value="ECO:0007669"/>
    <property type="project" value="TreeGrafter"/>
</dbReference>
<dbReference type="GO" id="GO:0000932">
    <property type="term" value="C:P-body"/>
    <property type="evidence" value="ECO:0007669"/>
    <property type="project" value="TreeGrafter"/>
</dbReference>
<dbReference type="Pfam" id="PF13087">
    <property type="entry name" value="AAA_12"/>
    <property type="match status" value="1"/>
</dbReference>
<feature type="region of interest" description="Disordered" evidence="1">
    <location>
        <begin position="1"/>
        <end position="24"/>
    </location>
</feature>
<dbReference type="InterPro" id="IPR041677">
    <property type="entry name" value="DNA2/NAM7_AAA_11"/>
</dbReference>
<dbReference type="InterPro" id="IPR012340">
    <property type="entry name" value="NA-bd_OB-fold"/>
</dbReference>
<name>A0A2T7NPN1_POMCA</name>
<dbReference type="PANTHER" id="PTHR23355">
    <property type="entry name" value="RIBONUCLEASE"/>
    <property type="match status" value="1"/>
</dbReference>
<dbReference type="OrthoDB" id="6105569at2759"/>
<dbReference type="GO" id="GO:0006402">
    <property type="term" value="P:mRNA catabolic process"/>
    <property type="evidence" value="ECO:0007669"/>
    <property type="project" value="TreeGrafter"/>
</dbReference>
<sequence>MLTPKPLPYSSESETDDDENGERNLQIIGYDDYEEETADNVLSEETVSTTVDDEKEWFEKSVEGLESVEENFSTENDVELSPQQKELFEKDSDRNSFYYPLHKDADYLDALVKSNPDKYKRCQLKIEFSHKSVARVLDKGSKFSEILICGRSKCGQTYMDDEVVVEVLAEPGQARELQTNETPGQEDQEDVEKMAHGCVVGMYPSRRIRFKDVEHPVLTCTLDEIESHLMKPLCKTVPKIHVMNDKVKQKYPALTKHRVEIKQIVNGKVEFKQFLNVDPDKRDQYVFKVVILSWRMQSIYPLGAILEACIGGRDFASGLQVLTMQHNVPGVYPREVIRETQELELGHFPQKTERLDLTSKRVFTIDPPGSQDLDDALSIWENQSGFVIGIHIADVASFVEVGTAVDEEAKRRAFTFYPSRRKPRPMFPEPLSHGVLSLLPGQERLAMSVFLCFDKKGNLKTNEEPQVKKTIIKSTRQFSYEEIQKVVDGDQQIDVDQDTRKDVLDLHMIASQLREARIGKGGLFIPFEDPRLHDLDSVADSLQAHSLVEEFMILTNKSVAKRLRQKFPHVMILRSHKPPTYEQLAEWREKEGNIANLVMQLQGKKTSPSTKLSVISGAQGEDMLQNRHVIVQEHLYHRICECLQKGNLDEASRLLFMDALHPLQCLAYQHWMEMMETAEYKCSHGLNQPDHYHFGLDIEYYTHFTSPIRRYVDLHVHRLLHADLDGKPPDCKAEDVVRLCQHLNNVNARQKAFSRGCRALAIAEKLQTNPLVFRAFVDNVDSEQLTFCLPSLLSVSDRRQEVPFSALGVSSQPEVITDTIQKKDMATVRWGMRFYNKNSKSEELAGNKTHLENAETKREDIKTFKEANRNIYINPNQLIVNVGQGEWANMLKLLMDYKSPGSPGMPAVIERVRSEVDHISCENGDGTVSVRRVRFSMTFSPGQVIPVQMSAEPKKGLLKPRVELVQITRNANICTHHMTDPVAVLSRSARASIRSQKIESYQGYMDAWMPLLEMEAAYGAGTGDSAVVIENVEINMKCIKRVYVGAFSLPANFCFDRGIEFGGKSAGSTGKDDEYKSNSTCPMDYLCLRCRVDYDKPTVSRVKNSCLDCAVDTHYTWIGHGGVIAVTRTNRKDADGGLLDVKFVLSPNSRIPPQQLFNSKNYPVTLEVLPKSQVDRRAQEMIFQLKDQGNELAQAIAFDKSIPELGTGKTYTGIKLIYLFTKINRKLSEQGKGKKVVLFCGPSNKSVDNVARLLKLKFGNKCPKMVRLYGSAIESKDYPVPRGGLQNSRGMRDLISDPELQEVSLHHIIRESHKPYAEKIAEFERSKKIQINEQPDEGLQTASEQASVEELAHYEVIFTTCAVGGSPKLVEATMGSIFQYFHFTIQVIIDECAMSPEPHSLVPIVANKAKQVVLIGDHKQLRPIITCQAAAELGLDQSLFERLYKKSSVKCVFLSTQYRMHPEICEFPSNEFYKGKLKSAPITTRSKFILPIWPLHPKTSEPVPHIFVDVRGEEETLTVSTDEGNERSKSNSAEADKVVNSSDLALWDHLLQEKLSEAIEAQRNSTCKSVLNRYDKKNIPVTTVVSSQGDECDYVVLSTVRSLPSYKIEPHPTQGWCRQNMGFITDQNQVNVALTRARRGLIIVGNAELLRCDPVWNRLITRYKKLGCVFESANFPPTLLAPQPRVRPHRQPVASNEWQQV</sequence>
<dbReference type="InterPro" id="IPR041679">
    <property type="entry name" value="DNA2/NAM7-like_C"/>
</dbReference>
<dbReference type="SMART" id="SM00955">
    <property type="entry name" value="RNB"/>
    <property type="match status" value="1"/>
</dbReference>
<protein>
    <recommendedName>
        <fullName evidence="2">RNB domain-containing protein</fullName>
    </recommendedName>
</protein>
<dbReference type="InterPro" id="IPR001900">
    <property type="entry name" value="RNase_II/R"/>
</dbReference>
<dbReference type="SUPFAM" id="SSF52540">
    <property type="entry name" value="P-loop containing nucleoside triphosphate hydrolases"/>
    <property type="match status" value="1"/>
</dbReference>
<dbReference type="Pfam" id="PF25049">
    <property type="entry name" value="OB_HELZ2"/>
    <property type="match status" value="1"/>
</dbReference>
<dbReference type="InterPro" id="IPR027417">
    <property type="entry name" value="P-loop_NTPase"/>
</dbReference>
<dbReference type="GO" id="GO:0003723">
    <property type="term" value="F:RNA binding"/>
    <property type="evidence" value="ECO:0007669"/>
    <property type="project" value="InterPro"/>
</dbReference>
<reference evidence="3 4" key="1">
    <citation type="submission" date="2018-04" db="EMBL/GenBank/DDBJ databases">
        <title>The genome of golden apple snail Pomacea canaliculata provides insight into stress tolerance and invasive adaptation.</title>
        <authorList>
            <person name="Liu C."/>
            <person name="Liu B."/>
            <person name="Ren Y."/>
            <person name="Zhang Y."/>
            <person name="Wang H."/>
            <person name="Li S."/>
            <person name="Jiang F."/>
            <person name="Yin L."/>
            <person name="Zhang G."/>
            <person name="Qian W."/>
            <person name="Fan W."/>
        </authorList>
    </citation>
    <scope>NUCLEOTIDE SEQUENCE [LARGE SCALE GENOMIC DNA]</scope>
    <source>
        <strain evidence="3">SZHN2017</strain>
        <tissue evidence="3">Muscle</tissue>
    </source>
</reference>
<dbReference type="PROSITE" id="PS01175">
    <property type="entry name" value="RIBONUCLEASE_II"/>
    <property type="match status" value="1"/>
</dbReference>
<feature type="region of interest" description="Disordered" evidence="1">
    <location>
        <begin position="1682"/>
        <end position="1701"/>
    </location>
</feature>
<dbReference type="SUPFAM" id="SSF50249">
    <property type="entry name" value="Nucleic acid-binding proteins"/>
    <property type="match status" value="2"/>
</dbReference>
<dbReference type="CDD" id="cd18808">
    <property type="entry name" value="SF1_C_Upf1"/>
    <property type="match status" value="1"/>
</dbReference>
<dbReference type="Pfam" id="PF13086">
    <property type="entry name" value="AAA_11"/>
    <property type="match status" value="1"/>
</dbReference>
<dbReference type="InterPro" id="IPR056787">
    <property type="entry name" value="OB_HELZ2"/>
</dbReference>
<keyword evidence="4" id="KW-1185">Reference proteome</keyword>
<evidence type="ECO:0000313" key="3">
    <source>
        <dbReference type="EMBL" id="PVD23130.1"/>
    </source>
</evidence>
<dbReference type="Proteomes" id="UP000245119">
    <property type="component" value="Linkage Group LG10"/>
</dbReference>
<dbReference type="GO" id="GO:0004386">
    <property type="term" value="F:helicase activity"/>
    <property type="evidence" value="ECO:0007669"/>
    <property type="project" value="InterPro"/>
</dbReference>
<dbReference type="EMBL" id="PZQS01000010">
    <property type="protein sequence ID" value="PVD23130.1"/>
    <property type="molecule type" value="Genomic_DNA"/>
</dbReference>
<feature type="domain" description="RNB" evidence="2">
    <location>
        <begin position="354"/>
        <end position="726"/>
    </location>
</feature>
<proteinExistence type="predicted"/>
<evidence type="ECO:0000259" key="2">
    <source>
        <dbReference type="SMART" id="SM00955"/>
    </source>
</evidence>
<evidence type="ECO:0000256" key="1">
    <source>
        <dbReference type="SAM" id="MobiDB-lite"/>
    </source>
</evidence>
<evidence type="ECO:0000313" key="4">
    <source>
        <dbReference type="Proteomes" id="UP000245119"/>
    </source>
</evidence>
<dbReference type="Pfam" id="PF00773">
    <property type="entry name" value="RNB"/>
    <property type="match status" value="1"/>
</dbReference>
<comment type="caution">
    <text evidence="3">The sequence shown here is derived from an EMBL/GenBank/DDBJ whole genome shotgun (WGS) entry which is preliminary data.</text>
</comment>
<dbReference type="STRING" id="400727.A0A2T7NPN1"/>
<dbReference type="InterPro" id="IPR050180">
    <property type="entry name" value="RNR_Ribonuclease"/>
</dbReference>
<dbReference type="PANTHER" id="PTHR23355:SF9">
    <property type="entry name" value="DIS3-LIKE EXONUCLEASE 2"/>
    <property type="match status" value="1"/>
</dbReference>
<gene>
    <name evidence="3" type="ORF">C0Q70_16393</name>
</gene>
<organism evidence="3 4">
    <name type="scientific">Pomacea canaliculata</name>
    <name type="common">Golden apple snail</name>
    <dbReference type="NCBI Taxonomy" id="400727"/>
    <lineage>
        <taxon>Eukaryota</taxon>
        <taxon>Metazoa</taxon>
        <taxon>Spiralia</taxon>
        <taxon>Lophotrochozoa</taxon>
        <taxon>Mollusca</taxon>
        <taxon>Gastropoda</taxon>
        <taxon>Caenogastropoda</taxon>
        <taxon>Architaenioglossa</taxon>
        <taxon>Ampullarioidea</taxon>
        <taxon>Ampullariidae</taxon>
        <taxon>Pomacea</taxon>
    </lineage>
</organism>
<dbReference type="InterPro" id="IPR022966">
    <property type="entry name" value="RNase_II/R_CS"/>
</dbReference>
<dbReference type="InterPro" id="IPR047187">
    <property type="entry name" value="SF1_C_Upf1"/>
</dbReference>
<accession>A0A2T7NPN1</accession>
<dbReference type="Gene3D" id="3.40.50.300">
    <property type="entry name" value="P-loop containing nucleotide triphosphate hydrolases"/>
    <property type="match status" value="2"/>
</dbReference>